<feature type="region of interest" description="Disordered" evidence="1">
    <location>
        <begin position="36"/>
        <end position="60"/>
    </location>
</feature>
<comment type="caution">
    <text evidence="3">The sequence shown here is derived from an EMBL/GenBank/DDBJ whole genome shotgun (WGS) entry which is preliminary data.</text>
</comment>
<gene>
    <name evidence="3" type="ORF">EYF80_038828</name>
</gene>
<keyword evidence="4" id="KW-1185">Reference proteome</keyword>
<dbReference type="Pfam" id="PF10601">
    <property type="entry name" value="zf-LITAF-like"/>
    <property type="match status" value="1"/>
</dbReference>
<name>A0A4Z2GCV3_9TELE</name>
<dbReference type="AlphaFoldDB" id="A0A4Z2GCV3"/>
<dbReference type="InterPro" id="IPR006629">
    <property type="entry name" value="LITAF"/>
</dbReference>
<dbReference type="EMBL" id="SRLO01000599">
    <property type="protein sequence ID" value="TNN50955.1"/>
    <property type="molecule type" value="Genomic_DNA"/>
</dbReference>
<sequence>MLLLPLPLCLKNFKDVQHSCPCCRELLHLEQKRCCQRPTPSNSPRYDASSNNFKNNPQKDLTGERTLVGVATSLWSLVEVVQPEPGPRVHLVQRKLLEGRKDRGSEDVSLVERRQ</sequence>
<accession>A0A4Z2GCV3</accession>
<dbReference type="Proteomes" id="UP000314294">
    <property type="component" value="Unassembled WGS sequence"/>
</dbReference>
<evidence type="ECO:0000256" key="1">
    <source>
        <dbReference type="SAM" id="MobiDB-lite"/>
    </source>
</evidence>
<protein>
    <recommendedName>
        <fullName evidence="2">LITAF domain-containing protein</fullName>
    </recommendedName>
</protein>
<feature type="compositionally biased region" description="Polar residues" evidence="1">
    <location>
        <begin position="38"/>
        <end position="59"/>
    </location>
</feature>
<evidence type="ECO:0000313" key="3">
    <source>
        <dbReference type="EMBL" id="TNN50955.1"/>
    </source>
</evidence>
<evidence type="ECO:0000259" key="2">
    <source>
        <dbReference type="PROSITE" id="PS51837"/>
    </source>
</evidence>
<dbReference type="PROSITE" id="PS51837">
    <property type="entry name" value="LITAF"/>
    <property type="match status" value="1"/>
</dbReference>
<proteinExistence type="predicted"/>
<evidence type="ECO:0000313" key="4">
    <source>
        <dbReference type="Proteomes" id="UP000314294"/>
    </source>
</evidence>
<dbReference type="OrthoDB" id="4713066at2759"/>
<reference evidence="3 4" key="1">
    <citation type="submission" date="2019-03" db="EMBL/GenBank/DDBJ databases">
        <title>First draft genome of Liparis tanakae, snailfish: a comprehensive survey of snailfish specific genes.</title>
        <authorList>
            <person name="Kim W."/>
            <person name="Song I."/>
            <person name="Jeong J.-H."/>
            <person name="Kim D."/>
            <person name="Kim S."/>
            <person name="Ryu S."/>
            <person name="Song J.Y."/>
            <person name="Lee S.K."/>
        </authorList>
    </citation>
    <scope>NUCLEOTIDE SEQUENCE [LARGE SCALE GENOMIC DNA]</scope>
    <source>
        <tissue evidence="3">Muscle</tissue>
    </source>
</reference>
<organism evidence="3 4">
    <name type="scientific">Liparis tanakae</name>
    <name type="common">Tanaka's snailfish</name>
    <dbReference type="NCBI Taxonomy" id="230148"/>
    <lineage>
        <taxon>Eukaryota</taxon>
        <taxon>Metazoa</taxon>
        <taxon>Chordata</taxon>
        <taxon>Craniata</taxon>
        <taxon>Vertebrata</taxon>
        <taxon>Euteleostomi</taxon>
        <taxon>Actinopterygii</taxon>
        <taxon>Neopterygii</taxon>
        <taxon>Teleostei</taxon>
        <taxon>Neoteleostei</taxon>
        <taxon>Acanthomorphata</taxon>
        <taxon>Eupercaria</taxon>
        <taxon>Perciformes</taxon>
        <taxon>Cottioidei</taxon>
        <taxon>Cottales</taxon>
        <taxon>Liparidae</taxon>
        <taxon>Liparis</taxon>
    </lineage>
</organism>
<feature type="domain" description="LITAF" evidence="2">
    <location>
        <begin position="1"/>
        <end position="32"/>
    </location>
</feature>